<sequence length="261" mass="29085">MEVKAFYFSPTGTTEKITTKIAQKVAMELKTSLKNVNFTKINDIDEIPEFSKEDIFILGLPVYSGRIPKIVEEYVYNLKGNATKAVVVAVYGNRDYDDALLEMRNILDENNFNVIAAGAFIGEHSFTSKVATNRPDEADLDEAIAFGKLIASKVDLIDEDSSESIKVKGNYPYKERGVLPLVAPSTNDNCTSCMDCVEKCPTNAINTDDPLETDPNKCIICCECIKICPENAKFNTDETILGLAKFLEENFSERRNSEIFI</sequence>
<dbReference type="PANTHER" id="PTHR43122">
    <property type="entry name" value="FERREDOXIN SUBUNIT OF PYRUVATE:FLAVODOXIN OXIDOREDUCTASE-RELATED"/>
    <property type="match status" value="1"/>
</dbReference>
<dbReference type="PROSITE" id="PS50902">
    <property type="entry name" value="FLAVODOXIN_LIKE"/>
    <property type="match status" value="1"/>
</dbReference>
<dbReference type="SUPFAM" id="SSF52218">
    <property type="entry name" value="Flavoproteins"/>
    <property type="match status" value="1"/>
</dbReference>
<evidence type="ECO:0000259" key="2">
    <source>
        <dbReference type="PROSITE" id="PS51379"/>
    </source>
</evidence>
<dbReference type="AlphaFoldDB" id="A0A644T9Q6"/>
<feature type="domain" description="4Fe-4S ferredoxin-type" evidence="2">
    <location>
        <begin position="182"/>
        <end position="210"/>
    </location>
</feature>
<proteinExistence type="predicted"/>
<dbReference type="PROSITE" id="PS00198">
    <property type="entry name" value="4FE4S_FER_1"/>
    <property type="match status" value="1"/>
</dbReference>
<protein>
    <submittedName>
        <fullName evidence="3">Uncharacterized protein</fullName>
    </submittedName>
</protein>
<dbReference type="InterPro" id="IPR017900">
    <property type="entry name" value="4Fe4S_Fe_S_CS"/>
</dbReference>
<dbReference type="InterPro" id="IPR008254">
    <property type="entry name" value="Flavodoxin/NO_synth"/>
</dbReference>
<comment type="caution">
    <text evidence="3">The sequence shown here is derived from an EMBL/GenBank/DDBJ whole genome shotgun (WGS) entry which is preliminary data.</text>
</comment>
<dbReference type="EMBL" id="VSSQ01000019">
    <property type="protein sequence ID" value="MPL62882.1"/>
    <property type="molecule type" value="Genomic_DNA"/>
</dbReference>
<dbReference type="SUPFAM" id="SSF54862">
    <property type="entry name" value="4Fe-4S ferredoxins"/>
    <property type="match status" value="1"/>
</dbReference>
<reference evidence="3" key="1">
    <citation type="submission" date="2019-08" db="EMBL/GenBank/DDBJ databases">
        <authorList>
            <person name="Kucharzyk K."/>
            <person name="Murdoch R.W."/>
            <person name="Higgins S."/>
            <person name="Loffler F."/>
        </authorList>
    </citation>
    <scope>NUCLEOTIDE SEQUENCE</scope>
</reference>
<name>A0A644T9Q6_9ZZZZ</name>
<dbReference type="GO" id="GO:0010181">
    <property type="term" value="F:FMN binding"/>
    <property type="evidence" value="ECO:0007669"/>
    <property type="project" value="InterPro"/>
</dbReference>
<dbReference type="InterPro" id="IPR017896">
    <property type="entry name" value="4Fe4S_Fe-S-bd"/>
</dbReference>
<dbReference type="Pfam" id="PF12724">
    <property type="entry name" value="Flavodoxin_5"/>
    <property type="match status" value="1"/>
</dbReference>
<gene>
    <name evidence="3" type="ORF">SDC9_08502</name>
</gene>
<dbReference type="PROSITE" id="PS51379">
    <property type="entry name" value="4FE4S_FER_2"/>
    <property type="match status" value="2"/>
</dbReference>
<dbReference type="Gene3D" id="3.30.70.20">
    <property type="match status" value="1"/>
</dbReference>
<dbReference type="Gene3D" id="3.40.50.360">
    <property type="match status" value="1"/>
</dbReference>
<evidence type="ECO:0000313" key="3">
    <source>
        <dbReference type="EMBL" id="MPL62882.1"/>
    </source>
</evidence>
<evidence type="ECO:0000259" key="1">
    <source>
        <dbReference type="PROSITE" id="PS50902"/>
    </source>
</evidence>
<dbReference type="InterPro" id="IPR026816">
    <property type="entry name" value="Flavodoxin_dom"/>
</dbReference>
<feature type="domain" description="Flavodoxin-like" evidence="1">
    <location>
        <begin position="3"/>
        <end position="151"/>
    </location>
</feature>
<feature type="domain" description="4Fe-4S ferredoxin-type" evidence="2">
    <location>
        <begin position="211"/>
        <end position="238"/>
    </location>
</feature>
<dbReference type="Pfam" id="PF00037">
    <property type="entry name" value="Fer4"/>
    <property type="match status" value="1"/>
</dbReference>
<dbReference type="InterPro" id="IPR029039">
    <property type="entry name" value="Flavoprotein-like_sf"/>
</dbReference>
<organism evidence="3">
    <name type="scientific">bioreactor metagenome</name>
    <dbReference type="NCBI Taxonomy" id="1076179"/>
    <lineage>
        <taxon>unclassified sequences</taxon>
        <taxon>metagenomes</taxon>
        <taxon>ecological metagenomes</taxon>
    </lineage>
</organism>
<dbReference type="PANTHER" id="PTHR43122:SF1">
    <property type="entry name" value="IRON-SULFUR-BINDING PROTEIN"/>
    <property type="match status" value="1"/>
</dbReference>
<accession>A0A644T9Q6</accession>